<feature type="region of interest" description="Disordered" evidence="1">
    <location>
        <begin position="87"/>
        <end position="109"/>
    </location>
</feature>
<organism evidence="2 3">
    <name type="scientific">Streptomyces yunnanensis</name>
    <dbReference type="NCBI Taxonomy" id="156453"/>
    <lineage>
        <taxon>Bacteria</taxon>
        <taxon>Bacillati</taxon>
        <taxon>Actinomycetota</taxon>
        <taxon>Actinomycetes</taxon>
        <taxon>Kitasatosporales</taxon>
        <taxon>Streptomycetaceae</taxon>
        <taxon>Streptomyces</taxon>
    </lineage>
</organism>
<gene>
    <name evidence="2" type="ORF">SAMN05216268_106359</name>
</gene>
<accession>A0A9X8MU86</accession>
<name>A0A9X8MU86_9ACTN</name>
<evidence type="ECO:0000256" key="1">
    <source>
        <dbReference type="SAM" id="MobiDB-lite"/>
    </source>
</evidence>
<dbReference type="AlphaFoldDB" id="A0A9X8MU86"/>
<sequence length="109" mass="12106">MDSCGARRPAYRCRHGHSNSTPPASNRPPNGYVREDHILPHLPALPIRLTSTNSDRKLPKPGHEEPFTKADTLKRLRANDTTLTCHPAARPLTTLSPPPRGEMIEITID</sequence>
<feature type="region of interest" description="Disordered" evidence="1">
    <location>
        <begin position="1"/>
        <end position="67"/>
    </location>
</feature>
<evidence type="ECO:0000313" key="3">
    <source>
        <dbReference type="Proteomes" id="UP000184388"/>
    </source>
</evidence>
<proteinExistence type="predicted"/>
<protein>
    <submittedName>
        <fullName evidence="2">Uncharacterized protein</fullName>
    </submittedName>
</protein>
<feature type="compositionally biased region" description="Basic and acidic residues" evidence="1">
    <location>
        <begin position="54"/>
        <end position="67"/>
    </location>
</feature>
<dbReference type="RefSeq" id="WP_143179616.1">
    <property type="nucleotide sequence ID" value="NZ_FRBK01000006.1"/>
</dbReference>
<dbReference type="Proteomes" id="UP000184388">
    <property type="component" value="Unassembled WGS sequence"/>
</dbReference>
<feature type="compositionally biased region" description="Polar residues" evidence="1">
    <location>
        <begin position="18"/>
        <end position="28"/>
    </location>
</feature>
<evidence type="ECO:0000313" key="2">
    <source>
        <dbReference type="EMBL" id="SHL83469.1"/>
    </source>
</evidence>
<reference evidence="3" key="1">
    <citation type="submission" date="2016-11" db="EMBL/GenBank/DDBJ databases">
        <authorList>
            <person name="Jaros S."/>
            <person name="Januszkiewicz K."/>
            <person name="Wedrychowicz H."/>
        </authorList>
    </citation>
    <scope>NUCLEOTIDE SEQUENCE [LARGE SCALE GENOMIC DNA]</scope>
    <source>
        <strain evidence="3">CGMCC 4.3555</strain>
    </source>
</reference>
<dbReference type="EMBL" id="FRBK01000006">
    <property type="protein sequence ID" value="SHL83469.1"/>
    <property type="molecule type" value="Genomic_DNA"/>
</dbReference>
<comment type="caution">
    <text evidence="2">The sequence shown here is derived from an EMBL/GenBank/DDBJ whole genome shotgun (WGS) entry which is preliminary data.</text>
</comment>